<dbReference type="Gene3D" id="3.90.1150.10">
    <property type="entry name" value="Aspartate Aminotransferase, domain 1"/>
    <property type="match status" value="1"/>
</dbReference>
<dbReference type="InterPro" id="IPR015424">
    <property type="entry name" value="PyrdxlP-dep_Trfase"/>
</dbReference>
<evidence type="ECO:0000313" key="5">
    <source>
        <dbReference type="Proteomes" id="UP001157017"/>
    </source>
</evidence>
<dbReference type="EMBL" id="BSUZ01000001">
    <property type="protein sequence ID" value="GMA88773.1"/>
    <property type="molecule type" value="Genomic_DNA"/>
</dbReference>
<dbReference type="InterPro" id="IPR015422">
    <property type="entry name" value="PyrdxlP-dep_Trfase_small"/>
</dbReference>
<evidence type="ECO:0000256" key="3">
    <source>
        <dbReference type="RuleBase" id="RU362118"/>
    </source>
</evidence>
<evidence type="ECO:0008006" key="6">
    <source>
        <dbReference type="Google" id="ProtNLM"/>
    </source>
</evidence>
<dbReference type="SUPFAM" id="SSF53383">
    <property type="entry name" value="PLP-dependent transferases"/>
    <property type="match status" value="1"/>
</dbReference>
<evidence type="ECO:0000256" key="2">
    <source>
        <dbReference type="ARBA" id="ARBA00022898"/>
    </source>
</evidence>
<reference evidence="5" key="1">
    <citation type="journal article" date="2019" name="Int. J. Syst. Evol. Microbiol.">
        <title>The Global Catalogue of Microorganisms (GCM) 10K type strain sequencing project: providing services to taxonomists for standard genome sequencing and annotation.</title>
        <authorList>
            <consortium name="The Broad Institute Genomics Platform"/>
            <consortium name="The Broad Institute Genome Sequencing Center for Infectious Disease"/>
            <person name="Wu L."/>
            <person name="Ma J."/>
        </authorList>
    </citation>
    <scope>NUCLEOTIDE SEQUENCE [LARGE SCALE GENOMIC DNA]</scope>
    <source>
        <strain evidence="5">NBRC 108730</strain>
    </source>
</reference>
<proteinExistence type="inferred from homology"/>
<organism evidence="4 5">
    <name type="scientific">Angustibacter aerolatus</name>
    <dbReference type="NCBI Taxonomy" id="1162965"/>
    <lineage>
        <taxon>Bacteria</taxon>
        <taxon>Bacillati</taxon>
        <taxon>Actinomycetota</taxon>
        <taxon>Actinomycetes</taxon>
        <taxon>Kineosporiales</taxon>
        <taxon>Kineosporiaceae</taxon>
    </lineage>
</organism>
<name>A0ABQ6JN31_9ACTN</name>
<dbReference type="Proteomes" id="UP001157017">
    <property type="component" value="Unassembled WGS sequence"/>
</dbReference>
<dbReference type="PANTHER" id="PTHR11808:SF15">
    <property type="entry name" value="CYSTATHIONINE GAMMA-LYASE"/>
    <property type="match status" value="1"/>
</dbReference>
<sequence>MRGGFGAIVSVEVHGGPEAAERVCDGTRIWVHTTSLGGVESSLERRRRHALEPHVVPEDLLRLSVGIEDVDDLWRDLDQALRGSGA</sequence>
<dbReference type="InterPro" id="IPR000277">
    <property type="entry name" value="Cys/Met-Metab_PyrdxlP-dep_enz"/>
</dbReference>
<protein>
    <recommendedName>
        <fullName evidence="6">Cystathionine gamma-synthase</fullName>
    </recommendedName>
</protein>
<dbReference type="Pfam" id="PF01053">
    <property type="entry name" value="Cys_Met_Meta_PP"/>
    <property type="match status" value="1"/>
</dbReference>
<comment type="caution">
    <text evidence="4">The sequence shown here is derived from an EMBL/GenBank/DDBJ whole genome shotgun (WGS) entry which is preliminary data.</text>
</comment>
<evidence type="ECO:0000256" key="1">
    <source>
        <dbReference type="ARBA" id="ARBA00001933"/>
    </source>
</evidence>
<comment type="cofactor">
    <cofactor evidence="1 3">
        <name>pyridoxal 5'-phosphate</name>
        <dbReference type="ChEBI" id="CHEBI:597326"/>
    </cofactor>
</comment>
<evidence type="ECO:0000313" key="4">
    <source>
        <dbReference type="EMBL" id="GMA88773.1"/>
    </source>
</evidence>
<keyword evidence="2 3" id="KW-0663">Pyridoxal phosphate</keyword>
<gene>
    <name evidence="4" type="ORF">GCM10025868_40230</name>
</gene>
<accession>A0ABQ6JN31</accession>
<dbReference type="PANTHER" id="PTHR11808">
    <property type="entry name" value="TRANS-SULFURATION ENZYME FAMILY MEMBER"/>
    <property type="match status" value="1"/>
</dbReference>
<comment type="similarity">
    <text evidence="3">Belongs to the trans-sulfuration enzymes family.</text>
</comment>
<keyword evidence="5" id="KW-1185">Reference proteome</keyword>